<dbReference type="Proteomes" id="UP000326953">
    <property type="component" value="Unassembled WGS sequence"/>
</dbReference>
<dbReference type="RefSeq" id="WP_150710082.1">
    <property type="nucleotide sequence ID" value="NZ_CABVHK010000003.1"/>
</dbReference>
<keyword evidence="2" id="KW-1133">Transmembrane helix</keyword>
<feature type="transmembrane region" description="Helical" evidence="2">
    <location>
        <begin position="43"/>
        <end position="61"/>
    </location>
</feature>
<keyword evidence="2" id="KW-0472">Membrane</keyword>
<reference evidence="3 4" key="1">
    <citation type="submission" date="2019-09" db="EMBL/GenBank/DDBJ databases">
        <authorList>
            <person name="Chandra G."/>
            <person name="Truman W A."/>
        </authorList>
    </citation>
    <scope>NUCLEOTIDE SEQUENCE [LARGE SCALE GENOMIC DNA]</scope>
    <source>
        <strain evidence="3">PS662</strain>
    </source>
</reference>
<accession>A0A5E6R1Y4</accession>
<proteinExistence type="predicted"/>
<name>A0A5E6R1Y4_PSEFL</name>
<evidence type="ECO:0000313" key="4">
    <source>
        <dbReference type="Proteomes" id="UP000326953"/>
    </source>
</evidence>
<feature type="region of interest" description="Disordered" evidence="1">
    <location>
        <begin position="1"/>
        <end position="23"/>
    </location>
</feature>
<protein>
    <submittedName>
        <fullName evidence="3">Uncharacterized protein</fullName>
    </submittedName>
</protein>
<keyword evidence="2" id="KW-0812">Transmembrane</keyword>
<sequence>MQRLSKKKPIEESSSESQKHTNQNKYHSDLDVWLSRLSHLSQFGLLALTIGAFYFTVIPLYKTAALEESIARREAELSAMNSKLIAATASLEKVKLEIYERNRTDLIKGIISIAPYCSGLITRPDPTNTSEGKELGYHLLKVDAAQCMRDEFKQRKAEAILTADDYSQLKDKIEIIAVNLSQIQKKALFDINSVPELAANDPTTLTPPGHYAEEAEQLDRLIENLAPGLIDKNAKLQAAIDRTRSKISIDYNESVSKEILKLRTINWLSSKQL</sequence>
<dbReference type="OrthoDB" id="7033097at2"/>
<evidence type="ECO:0000313" key="3">
    <source>
        <dbReference type="EMBL" id="VVM58405.1"/>
    </source>
</evidence>
<dbReference type="AlphaFoldDB" id="A0A5E6R1Y4"/>
<organism evidence="3 4">
    <name type="scientific">Pseudomonas fluorescens</name>
    <dbReference type="NCBI Taxonomy" id="294"/>
    <lineage>
        <taxon>Bacteria</taxon>
        <taxon>Pseudomonadati</taxon>
        <taxon>Pseudomonadota</taxon>
        <taxon>Gammaproteobacteria</taxon>
        <taxon>Pseudomonadales</taxon>
        <taxon>Pseudomonadaceae</taxon>
        <taxon>Pseudomonas</taxon>
    </lineage>
</organism>
<gene>
    <name evidence="3" type="ORF">PS662_01178</name>
</gene>
<evidence type="ECO:0000256" key="1">
    <source>
        <dbReference type="SAM" id="MobiDB-lite"/>
    </source>
</evidence>
<evidence type="ECO:0000256" key="2">
    <source>
        <dbReference type="SAM" id="Phobius"/>
    </source>
</evidence>
<dbReference type="EMBL" id="CABVHK010000003">
    <property type="protein sequence ID" value="VVM58405.1"/>
    <property type="molecule type" value="Genomic_DNA"/>
</dbReference>